<dbReference type="PANTHER" id="PTHR24057">
    <property type="entry name" value="GLYCOGEN SYNTHASE KINASE-3 ALPHA"/>
    <property type="match status" value="1"/>
</dbReference>
<evidence type="ECO:0000256" key="4">
    <source>
        <dbReference type="ARBA" id="ARBA00022777"/>
    </source>
</evidence>
<sequence length="139" mass="15239">MNTIADKVFHCRSSEKYDQVKLLKKSTIPKFAIIRFSGAQIESICFLKWALQGLISAFPVEMQLNLFCSVPQQAAIAATTFASTLAGQCAPHQLELCDFGSSKVLILLSTWLIFGATEYSIAIDIWSTGCVLAELMVGQ</sequence>
<feature type="non-terminal residue" evidence="6">
    <location>
        <position position="139"/>
    </location>
</feature>
<keyword evidence="3" id="KW-0547">Nucleotide-binding</keyword>
<dbReference type="AlphaFoldDB" id="A0A2P5AJK5"/>
<dbReference type="GO" id="GO:0005737">
    <property type="term" value="C:cytoplasm"/>
    <property type="evidence" value="ECO:0007669"/>
    <property type="project" value="TreeGrafter"/>
</dbReference>
<dbReference type="Gene3D" id="1.10.510.10">
    <property type="entry name" value="Transferase(Phosphotransferase) domain 1"/>
    <property type="match status" value="1"/>
</dbReference>
<dbReference type="InterPro" id="IPR050591">
    <property type="entry name" value="GSK-3"/>
</dbReference>
<evidence type="ECO:0000256" key="5">
    <source>
        <dbReference type="ARBA" id="ARBA00022840"/>
    </source>
</evidence>
<dbReference type="SUPFAM" id="SSF56112">
    <property type="entry name" value="Protein kinase-like (PK-like)"/>
    <property type="match status" value="1"/>
</dbReference>
<keyword evidence="1" id="KW-0723">Serine/threonine-protein kinase</keyword>
<dbReference type="GO" id="GO:0004674">
    <property type="term" value="F:protein serine/threonine kinase activity"/>
    <property type="evidence" value="ECO:0007669"/>
    <property type="project" value="UniProtKB-KW"/>
</dbReference>
<protein>
    <submittedName>
        <fullName evidence="6">Protein kinase-like domain containing protein</fullName>
    </submittedName>
</protein>
<keyword evidence="7" id="KW-1185">Reference proteome</keyword>
<proteinExistence type="predicted"/>
<evidence type="ECO:0000256" key="2">
    <source>
        <dbReference type="ARBA" id="ARBA00022679"/>
    </source>
</evidence>
<comment type="caution">
    <text evidence="6">The sequence shown here is derived from an EMBL/GenBank/DDBJ whole genome shotgun (WGS) entry which is preliminary data.</text>
</comment>
<dbReference type="InterPro" id="IPR011009">
    <property type="entry name" value="Kinase-like_dom_sf"/>
</dbReference>
<evidence type="ECO:0000256" key="3">
    <source>
        <dbReference type="ARBA" id="ARBA00022741"/>
    </source>
</evidence>
<dbReference type="GO" id="GO:0007165">
    <property type="term" value="P:signal transduction"/>
    <property type="evidence" value="ECO:0007669"/>
    <property type="project" value="TreeGrafter"/>
</dbReference>
<dbReference type="EMBL" id="JXTC01000816">
    <property type="protein sequence ID" value="PON36728.1"/>
    <property type="molecule type" value="Genomic_DNA"/>
</dbReference>
<dbReference type="PANTHER" id="PTHR24057:SF79">
    <property type="entry name" value="NON-SPECIFIC SERINE_THREONINE PROTEIN KINASE"/>
    <property type="match status" value="1"/>
</dbReference>
<dbReference type="InParanoid" id="A0A2P5AJK5"/>
<keyword evidence="2" id="KW-0808">Transferase</keyword>
<accession>A0A2P5AJK5</accession>
<keyword evidence="5" id="KW-0067">ATP-binding</keyword>
<evidence type="ECO:0000256" key="1">
    <source>
        <dbReference type="ARBA" id="ARBA00022527"/>
    </source>
</evidence>
<name>A0A2P5AJK5_TREOI</name>
<dbReference type="GO" id="GO:0005634">
    <property type="term" value="C:nucleus"/>
    <property type="evidence" value="ECO:0007669"/>
    <property type="project" value="TreeGrafter"/>
</dbReference>
<dbReference type="OrthoDB" id="272141at2759"/>
<organism evidence="6 7">
    <name type="scientific">Trema orientale</name>
    <name type="common">Charcoal tree</name>
    <name type="synonym">Celtis orientalis</name>
    <dbReference type="NCBI Taxonomy" id="63057"/>
    <lineage>
        <taxon>Eukaryota</taxon>
        <taxon>Viridiplantae</taxon>
        <taxon>Streptophyta</taxon>
        <taxon>Embryophyta</taxon>
        <taxon>Tracheophyta</taxon>
        <taxon>Spermatophyta</taxon>
        <taxon>Magnoliopsida</taxon>
        <taxon>eudicotyledons</taxon>
        <taxon>Gunneridae</taxon>
        <taxon>Pentapetalae</taxon>
        <taxon>rosids</taxon>
        <taxon>fabids</taxon>
        <taxon>Rosales</taxon>
        <taxon>Cannabaceae</taxon>
        <taxon>Trema</taxon>
    </lineage>
</organism>
<keyword evidence="4 6" id="KW-0418">Kinase</keyword>
<dbReference type="Proteomes" id="UP000237000">
    <property type="component" value="Unassembled WGS sequence"/>
</dbReference>
<evidence type="ECO:0000313" key="6">
    <source>
        <dbReference type="EMBL" id="PON36728.1"/>
    </source>
</evidence>
<evidence type="ECO:0000313" key="7">
    <source>
        <dbReference type="Proteomes" id="UP000237000"/>
    </source>
</evidence>
<gene>
    <name evidence="6" type="ORF">TorRG33x02_348790</name>
</gene>
<reference evidence="7" key="1">
    <citation type="submission" date="2016-06" db="EMBL/GenBank/DDBJ databases">
        <title>Parallel loss of symbiosis genes in relatives of nitrogen-fixing non-legume Parasponia.</title>
        <authorList>
            <person name="Van Velzen R."/>
            <person name="Holmer R."/>
            <person name="Bu F."/>
            <person name="Rutten L."/>
            <person name="Van Zeijl A."/>
            <person name="Liu W."/>
            <person name="Santuari L."/>
            <person name="Cao Q."/>
            <person name="Sharma T."/>
            <person name="Shen D."/>
            <person name="Roswanjaya Y."/>
            <person name="Wardhani T."/>
            <person name="Kalhor M.S."/>
            <person name="Jansen J."/>
            <person name="Van den Hoogen J."/>
            <person name="Gungor B."/>
            <person name="Hartog M."/>
            <person name="Hontelez J."/>
            <person name="Verver J."/>
            <person name="Yang W.-C."/>
            <person name="Schijlen E."/>
            <person name="Repin R."/>
            <person name="Schilthuizen M."/>
            <person name="Schranz E."/>
            <person name="Heidstra R."/>
            <person name="Miyata K."/>
            <person name="Fedorova E."/>
            <person name="Kohlen W."/>
            <person name="Bisseling T."/>
            <person name="Smit S."/>
            <person name="Geurts R."/>
        </authorList>
    </citation>
    <scope>NUCLEOTIDE SEQUENCE [LARGE SCALE GENOMIC DNA]</scope>
    <source>
        <strain evidence="7">cv. RG33-2</strain>
    </source>
</reference>
<dbReference type="STRING" id="63057.A0A2P5AJK5"/>
<dbReference type="GO" id="GO:0005524">
    <property type="term" value="F:ATP binding"/>
    <property type="evidence" value="ECO:0007669"/>
    <property type="project" value="UniProtKB-KW"/>
</dbReference>
<dbReference type="GO" id="GO:0030154">
    <property type="term" value="P:cell differentiation"/>
    <property type="evidence" value="ECO:0007669"/>
    <property type="project" value="TreeGrafter"/>
</dbReference>